<evidence type="ECO:0000256" key="7">
    <source>
        <dbReference type="RuleBase" id="RU000461"/>
    </source>
</evidence>
<dbReference type="GO" id="GO:0016705">
    <property type="term" value="F:oxidoreductase activity, acting on paired donors, with incorporation or reduction of molecular oxygen"/>
    <property type="evidence" value="ECO:0007669"/>
    <property type="project" value="InterPro"/>
</dbReference>
<dbReference type="SUPFAM" id="SSF48264">
    <property type="entry name" value="Cytochrome P450"/>
    <property type="match status" value="1"/>
</dbReference>
<evidence type="ECO:0000256" key="6">
    <source>
        <dbReference type="PIRSR" id="PIRSR602403-1"/>
    </source>
</evidence>
<dbReference type="OrthoDB" id="1844152at2759"/>
<dbReference type="InterPro" id="IPR002403">
    <property type="entry name" value="Cyt_P450_E_grp-IV"/>
</dbReference>
<dbReference type="Proteomes" id="UP000620124">
    <property type="component" value="Unassembled WGS sequence"/>
</dbReference>
<dbReference type="InterPro" id="IPR036396">
    <property type="entry name" value="Cyt_P450_sf"/>
</dbReference>
<evidence type="ECO:0000313" key="8">
    <source>
        <dbReference type="EMBL" id="KAF7359800.1"/>
    </source>
</evidence>
<dbReference type="GO" id="GO:0005506">
    <property type="term" value="F:iron ion binding"/>
    <property type="evidence" value="ECO:0007669"/>
    <property type="project" value="InterPro"/>
</dbReference>
<dbReference type="Gene3D" id="1.10.630.10">
    <property type="entry name" value="Cytochrome P450"/>
    <property type="match status" value="1"/>
</dbReference>
<sequence>MVEEGYKRYPGRVFRVPRLFGWDFVVSGSSLIAELASAPDTVFSILDASQESLAKDITMGPEAFSHTHLHAIRSTLTRNIGKCFPDVRDEIICAFEGNLALDGDDWKLVPAVPMVLNVVARTVNCLFVGLPICRNQQYLKLVVQFATNVVMGAQFINLLLSFLRPFFGRFISPRERSICKGMKHLGSLIEYRLAQEEALGPAWPGKPNDLISWLLEHATGDERSAHTLVSYILATNFAAIHTSSTAFSHALFDLISHPSYILPMREEADEAVRELGWTKAALNRMHKIDSFFRESQRMHDLGPMTMPRKIMDPAGFTCSDGTHLPFGSMVYVADNEGHFDPVIYENPNVFDGFRFSKMRELRDRAGGIFNHHMVTTGVDHVSFGHGQHACPGRFFAATKLKAMLAHLIVNYDIRVEVDGVRPPDDIFGPVVMPNCTAKVWFRKRQRGT</sequence>
<evidence type="ECO:0000256" key="4">
    <source>
        <dbReference type="ARBA" id="ARBA00023002"/>
    </source>
</evidence>
<accession>A0A8H7D359</accession>
<feature type="binding site" description="axial binding residue" evidence="6">
    <location>
        <position position="390"/>
    </location>
    <ligand>
        <name>heme</name>
        <dbReference type="ChEBI" id="CHEBI:30413"/>
    </ligand>
    <ligandPart>
        <name>Fe</name>
        <dbReference type="ChEBI" id="CHEBI:18248"/>
    </ligandPart>
</feature>
<gene>
    <name evidence="8" type="ORF">MVEN_00705200</name>
</gene>
<reference evidence="8" key="1">
    <citation type="submission" date="2020-05" db="EMBL/GenBank/DDBJ databases">
        <title>Mycena genomes resolve the evolution of fungal bioluminescence.</title>
        <authorList>
            <person name="Tsai I.J."/>
        </authorList>
    </citation>
    <scope>NUCLEOTIDE SEQUENCE</scope>
    <source>
        <strain evidence="8">CCC161011</strain>
    </source>
</reference>
<organism evidence="8 9">
    <name type="scientific">Mycena venus</name>
    <dbReference type="NCBI Taxonomy" id="2733690"/>
    <lineage>
        <taxon>Eukaryota</taxon>
        <taxon>Fungi</taxon>
        <taxon>Dikarya</taxon>
        <taxon>Basidiomycota</taxon>
        <taxon>Agaricomycotina</taxon>
        <taxon>Agaricomycetes</taxon>
        <taxon>Agaricomycetidae</taxon>
        <taxon>Agaricales</taxon>
        <taxon>Marasmiineae</taxon>
        <taxon>Mycenaceae</taxon>
        <taxon>Mycena</taxon>
    </lineage>
</organism>
<evidence type="ECO:0000313" key="9">
    <source>
        <dbReference type="Proteomes" id="UP000620124"/>
    </source>
</evidence>
<dbReference type="PRINTS" id="PR00465">
    <property type="entry name" value="EP450IV"/>
</dbReference>
<keyword evidence="7" id="KW-0503">Monooxygenase</keyword>
<name>A0A8H7D359_9AGAR</name>
<keyword evidence="6 7" id="KW-0349">Heme</keyword>
<comment type="similarity">
    <text evidence="2 7">Belongs to the cytochrome P450 family.</text>
</comment>
<dbReference type="EMBL" id="JACAZI010000005">
    <property type="protein sequence ID" value="KAF7359800.1"/>
    <property type="molecule type" value="Genomic_DNA"/>
</dbReference>
<proteinExistence type="inferred from homology"/>
<keyword evidence="4 7" id="KW-0560">Oxidoreductase</keyword>
<dbReference type="PANTHER" id="PTHR46206">
    <property type="entry name" value="CYTOCHROME P450"/>
    <property type="match status" value="1"/>
</dbReference>
<evidence type="ECO:0000256" key="5">
    <source>
        <dbReference type="ARBA" id="ARBA00023004"/>
    </source>
</evidence>
<keyword evidence="9" id="KW-1185">Reference proteome</keyword>
<keyword evidence="5 6" id="KW-0408">Iron</keyword>
<protein>
    <recommendedName>
        <fullName evidence="10">Cytochrome P450</fullName>
    </recommendedName>
</protein>
<evidence type="ECO:0000256" key="1">
    <source>
        <dbReference type="ARBA" id="ARBA00001971"/>
    </source>
</evidence>
<dbReference type="CDD" id="cd11041">
    <property type="entry name" value="CYP503A1-like"/>
    <property type="match status" value="1"/>
</dbReference>
<dbReference type="GO" id="GO:0004497">
    <property type="term" value="F:monooxygenase activity"/>
    <property type="evidence" value="ECO:0007669"/>
    <property type="project" value="UniProtKB-KW"/>
</dbReference>
<evidence type="ECO:0000256" key="3">
    <source>
        <dbReference type="ARBA" id="ARBA00022723"/>
    </source>
</evidence>
<evidence type="ECO:0000256" key="2">
    <source>
        <dbReference type="ARBA" id="ARBA00010617"/>
    </source>
</evidence>
<dbReference type="InterPro" id="IPR017972">
    <property type="entry name" value="Cyt_P450_CS"/>
</dbReference>
<dbReference type="Pfam" id="PF00067">
    <property type="entry name" value="p450"/>
    <property type="match status" value="1"/>
</dbReference>
<dbReference type="InterPro" id="IPR001128">
    <property type="entry name" value="Cyt_P450"/>
</dbReference>
<dbReference type="GO" id="GO:0020037">
    <property type="term" value="F:heme binding"/>
    <property type="evidence" value="ECO:0007669"/>
    <property type="project" value="InterPro"/>
</dbReference>
<keyword evidence="3 6" id="KW-0479">Metal-binding</keyword>
<comment type="caution">
    <text evidence="8">The sequence shown here is derived from an EMBL/GenBank/DDBJ whole genome shotgun (WGS) entry which is preliminary data.</text>
</comment>
<comment type="cofactor">
    <cofactor evidence="1 6">
        <name>heme</name>
        <dbReference type="ChEBI" id="CHEBI:30413"/>
    </cofactor>
</comment>
<dbReference type="AlphaFoldDB" id="A0A8H7D359"/>
<dbReference type="PROSITE" id="PS00086">
    <property type="entry name" value="CYTOCHROME_P450"/>
    <property type="match status" value="1"/>
</dbReference>
<evidence type="ECO:0008006" key="10">
    <source>
        <dbReference type="Google" id="ProtNLM"/>
    </source>
</evidence>